<protein>
    <submittedName>
        <fullName evidence="1">Uncharacterized protein</fullName>
    </submittedName>
</protein>
<evidence type="ECO:0000313" key="2">
    <source>
        <dbReference type="Proteomes" id="UP001056778"/>
    </source>
</evidence>
<organism evidence="1 2">
    <name type="scientific">Holotrichia oblita</name>
    <name type="common">Chafer beetle</name>
    <dbReference type="NCBI Taxonomy" id="644536"/>
    <lineage>
        <taxon>Eukaryota</taxon>
        <taxon>Metazoa</taxon>
        <taxon>Ecdysozoa</taxon>
        <taxon>Arthropoda</taxon>
        <taxon>Hexapoda</taxon>
        <taxon>Insecta</taxon>
        <taxon>Pterygota</taxon>
        <taxon>Neoptera</taxon>
        <taxon>Endopterygota</taxon>
        <taxon>Coleoptera</taxon>
        <taxon>Polyphaga</taxon>
        <taxon>Scarabaeiformia</taxon>
        <taxon>Scarabaeidae</taxon>
        <taxon>Melolonthinae</taxon>
        <taxon>Holotrichia</taxon>
    </lineage>
</organism>
<dbReference type="EMBL" id="CM043016">
    <property type="protein sequence ID" value="KAI4466736.1"/>
    <property type="molecule type" value="Genomic_DNA"/>
</dbReference>
<sequence length="340" mass="39043">MNSRTSKIFRLLQIVRNSSITPEILENDNSLNTVPQTDFNLCVENNAPDSSELAAQDNVLILPVDGEVVAGIDAISFTPSQYEIVLEHTDDIEAEAETIIQEHDVEGEDENNRKEEVEDPSYVPNNSTSEILSSEDEETKNTHKVKRQRRKRRDKETWDCNQNKYKRMRGLAYKGRGKCGKGKAVFHIPRSARKMLPRCNCKRSLKGKTLKCKEFSSQNRQEIFNAFWEIMNWQERKHHIRGLVDVMPVKRKSLGESRRDSTFVLKLKKNGISHTVCKKMFLNTLGIGEWSLHNWTKPLINKSNSNSEQATQKVKNPRNAESKMLVLLFSEEANKELAKA</sequence>
<gene>
    <name evidence="1" type="ORF">MML48_2g00006881</name>
</gene>
<name>A0ACB9TIW8_HOLOL</name>
<proteinExistence type="predicted"/>
<dbReference type="Proteomes" id="UP001056778">
    <property type="component" value="Chromosome 2"/>
</dbReference>
<reference evidence="1" key="1">
    <citation type="submission" date="2022-04" db="EMBL/GenBank/DDBJ databases">
        <title>Chromosome-scale genome assembly of Holotrichia oblita Faldermann.</title>
        <authorList>
            <person name="Rongchong L."/>
        </authorList>
    </citation>
    <scope>NUCLEOTIDE SEQUENCE</scope>
    <source>
        <strain evidence="1">81SQS9</strain>
    </source>
</reference>
<evidence type="ECO:0000313" key="1">
    <source>
        <dbReference type="EMBL" id="KAI4466736.1"/>
    </source>
</evidence>
<comment type="caution">
    <text evidence="1">The sequence shown here is derived from an EMBL/GenBank/DDBJ whole genome shotgun (WGS) entry which is preliminary data.</text>
</comment>
<accession>A0ACB9TIW8</accession>
<keyword evidence="2" id="KW-1185">Reference proteome</keyword>